<organism evidence="2 3">
    <name type="scientific">Handroanthus impetiginosus</name>
    <dbReference type="NCBI Taxonomy" id="429701"/>
    <lineage>
        <taxon>Eukaryota</taxon>
        <taxon>Viridiplantae</taxon>
        <taxon>Streptophyta</taxon>
        <taxon>Embryophyta</taxon>
        <taxon>Tracheophyta</taxon>
        <taxon>Spermatophyta</taxon>
        <taxon>Magnoliopsida</taxon>
        <taxon>eudicotyledons</taxon>
        <taxon>Gunneridae</taxon>
        <taxon>Pentapetalae</taxon>
        <taxon>asterids</taxon>
        <taxon>lamiids</taxon>
        <taxon>Lamiales</taxon>
        <taxon>Bignoniaceae</taxon>
        <taxon>Crescentiina</taxon>
        <taxon>Tabebuia alliance</taxon>
        <taxon>Handroanthus</taxon>
    </lineage>
</organism>
<evidence type="ECO:0000313" key="2">
    <source>
        <dbReference type="EMBL" id="PIN25218.1"/>
    </source>
</evidence>
<dbReference type="AlphaFoldDB" id="A0A2G9I659"/>
<dbReference type="Proteomes" id="UP000231279">
    <property type="component" value="Unassembled WGS sequence"/>
</dbReference>
<dbReference type="STRING" id="429701.A0A2G9I659"/>
<feature type="region of interest" description="Disordered" evidence="1">
    <location>
        <begin position="87"/>
        <end position="119"/>
    </location>
</feature>
<dbReference type="SUPFAM" id="SSF50630">
    <property type="entry name" value="Acid proteases"/>
    <property type="match status" value="1"/>
</dbReference>
<evidence type="ECO:0000313" key="3">
    <source>
        <dbReference type="Proteomes" id="UP000231279"/>
    </source>
</evidence>
<evidence type="ECO:0000256" key="1">
    <source>
        <dbReference type="SAM" id="MobiDB-lite"/>
    </source>
</evidence>
<feature type="region of interest" description="Disordered" evidence="1">
    <location>
        <begin position="261"/>
        <end position="295"/>
    </location>
</feature>
<name>A0A2G9I659_9LAMI</name>
<dbReference type="PANTHER" id="PTHR15503">
    <property type="entry name" value="LDOC1 RELATED"/>
    <property type="match status" value="1"/>
</dbReference>
<dbReference type="InterPro" id="IPR032567">
    <property type="entry name" value="RTL1-rel"/>
</dbReference>
<dbReference type="InterPro" id="IPR021109">
    <property type="entry name" value="Peptidase_aspartic_dom_sf"/>
</dbReference>
<proteinExistence type="predicted"/>
<gene>
    <name evidence="2" type="ORF">CDL12_02037</name>
</gene>
<keyword evidence="3" id="KW-1185">Reference proteome</keyword>
<accession>A0A2G9I659</accession>
<dbReference type="Pfam" id="PF08284">
    <property type="entry name" value="RVP_2"/>
    <property type="match status" value="1"/>
</dbReference>
<dbReference type="Gene3D" id="2.40.70.10">
    <property type="entry name" value="Acid Proteases"/>
    <property type="match status" value="1"/>
</dbReference>
<dbReference type="PANTHER" id="PTHR15503:SF22">
    <property type="entry name" value="TRANSPOSON TY3-I GAG POLYPROTEIN"/>
    <property type="match status" value="1"/>
</dbReference>
<dbReference type="CDD" id="cd00303">
    <property type="entry name" value="retropepsin_like"/>
    <property type="match status" value="1"/>
</dbReference>
<sequence>MAEGTRFKEFQEQQKKQEMMLVEERTMRTTREKNLQTQIEGLQSMQVTLQQTLESMQKTFQQQLQSITDQMHQYNRSKSLLGEGLLAQGDKASSSSPDFSRSIGDGPSQGNSTSVPNVEFPYFDGSDPRAWVRKSKMYFSVVSSFPEDQKVPFVVVHFRGKAKRWFQNFLEEKPMPDCDELVIAIMERFDDLEPALLSHVLLFNKEIKESWFISCFISGLREEIQGSILASKPQTFQQTVALAKRFESSVDGLLTKLNSIHKPPIHRSAPKPTQNHRNFSSPTKPPFNPRPNTAQPTRKLLTAAGIKVRRDKNLCYNCDETYVPGHRCKQRHMYLMMTEEEEEAYVSDAGCEDDCAEEVLFDDGRVSLNAINGHVSSESIRLWGNIEGKEVNILLDSGSTHCFIDVGVAQLLKTKKEYITPLMISIAGGKKLISRMVCPELKWSIQNTEFVHPVKVIKLGGCDMVLGCDWIRKHGPVTMDMENMRIKIRCMGQKIHLQAITKDNELQLIFGKSINKMFKKGGLWSIWAVEPKELPPKREIEHKIELVPNASLKKQAPYRYSHAQKGEIEPKSICISSFAG</sequence>
<evidence type="ECO:0008006" key="4">
    <source>
        <dbReference type="Google" id="ProtNLM"/>
    </source>
</evidence>
<reference evidence="3" key="1">
    <citation type="journal article" date="2018" name="Gigascience">
        <title>Genome assembly of the Pink Ipe (Handroanthus impetiginosus, Bignoniaceae), a highly valued, ecologically keystone Neotropical timber forest tree.</title>
        <authorList>
            <person name="Silva-Junior O.B."/>
            <person name="Grattapaglia D."/>
            <person name="Novaes E."/>
            <person name="Collevatti R.G."/>
        </authorList>
    </citation>
    <scope>NUCLEOTIDE SEQUENCE [LARGE SCALE GENOMIC DNA]</scope>
    <source>
        <strain evidence="3">cv. UFG-1</strain>
    </source>
</reference>
<protein>
    <recommendedName>
        <fullName evidence="4">Retrotransposon gag domain-containing protein</fullName>
    </recommendedName>
</protein>
<dbReference type="OrthoDB" id="913048at2759"/>
<comment type="caution">
    <text evidence="2">The sequence shown here is derived from an EMBL/GenBank/DDBJ whole genome shotgun (WGS) entry which is preliminary data.</text>
</comment>
<feature type="compositionally biased region" description="Polar residues" evidence="1">
    <location>
        <begin position="271"/>
        <end position="282"/>
    </location>
</feature>
<dbReference type="EMBL" id="NKXS01000288">
    <property type="protein sequence ID" value="PIN25218.1"/>
    <property type="molecule type" value="Genomic_DNA"/>
</dbReference>